<organism evidence="2 3">
    <name type="scientific">Microbacterium esteraromaticum</name>
    <dbReference type="NCBI Taxonomy" id="57043"/>
    <lineage>
        <taxon>Bacteria</taxon>
        <taxon>Bacillati</taxon>
        <taxon>Actinomycetota</taxon>
        <taxon>Actinomycetes</taxon>
        <taxon>Micrococcales</taxon>
        <taxon>Microbacteriaceae</taxon>
        <taxon>Microbacterium</taxon>
    </lineage>
</organism>
<evidence type="ECO:0000256" key="1">
    <source>
        <dbReference type="SAM" id="Phobius"/>
    </source>
</evidence>
<protein>
    <submittedName>
        <fullName evidence="2">DUF4233 domain-containing protein</fullName>
    </submittedName>
</protein>
<dbReference type="AlphaFoldDB" id="A0A7D8AIN6"/>
<dbReference type="Proteomes" id="UP000515708">
    <property type="component" value="Chromosome"/>
</dbReference>
<dbReference type="EMBL" id="CP043732">
    <property type="protein sequence ID" value="QMU98382.1"/>
    <property type="molecule type" value="Genomic_DNA"/>
</dbReference>
<sequence>MACMSARAARPARAPRTLVQKLGSIVLGFEAIGALLAGLVIYGLDALPTGIPSWWGIVAGVVVAIALIGVAGSIAKPWAIPAGWVLQGVIALGGLLVPAILFVVLIFGGMWAYATIGGARIDRQRPAGPPAEPHTESE</sequence>
<feature type="transmembrane region" description="Helical" evidence="1">
    <location>
        <begin position="84"/>
        <end position="114"/>
    </location>
</feature>
<feature type="transmembrane region" description="Helical" evidence="1">
    <location>
        <begin position="54"/>
        <end position="72"/>
    </location>
</feature>
<reference evidence="2 3" key="1">
    <citation type="journal article" date="2020" name="Front. Microbiol.">
        <title>Design of Bacterial Strain-Specific qPCR Assays Using NGS Data and Publicly Available Resources and Its Application to Track Biocontrol Strains.</title>
        <authorList>
            <person name="Hernandez I."/>
            <person name="Sant C."/>
            <person name="Martinez R."/>
            <person name="Fernandez C."/>
        </authorList>
    </citation>
    <scope>NUCLEOTIDE SEQUENCE [LARGE SCALE GENOMIC DNA]</scope>
    <source>
        <strain evidence="2 3">B24</strain>
    </source>
</reference>
<evidence type="ECO:0000313" key="3">
    <source>
        <dbReference type="Proteomes" id="UP000515708"/>
    </source>
</evidence>
<keyword evidence="1" id="KW-0812">Transmembrane</keyword>
<feature type="transmembrane region" description="Helical" evidence="1">
    <location>
        <begin position="21"/>
        <end position="42"/>
    </location>
</feature>
<dbReference type="InterPro" id="IPR025327">
    <property type="entry name" value="DUF4233"/>
</dbReference>
<proteinExistence type="predicted"/>
<name>A0A7D8AIN6_9MICO</name>
<keyword evidence="1" id="KW-0472">Membrane</keyword>
<accession>A0A7D8AIN6</accession>
<evidence type="ECO:0000313" key="2">
    <source>
        <dbReference type="EMBL" id="QMU98382.1"/>
    </source>
</evidence>
<gene>
    <name evidence="2" type="ORF">FVO59_15245</name>
</gene>
<dbReference type="Pfam" id="PF14017">
    <property type="entry name" value="DUF4233"/>
    <property type="match status" value="1"/>
</dbReference>
<keyword evidence="1" id="KW-1133">Transmembrane helix</keyword>